<evidence type="ECO:0000313" key="3">
    <source>
        <dbReference type="Proteomes" id="UP000288805"/>
    </source>
</evidence>
<gene>
    <name evidence="2" type="primary">CHR5_0</name>
    <name evidence="2" type="ORF">CK203_004557</name>
</gene>
<organism evidence="2 3">
    <name type="scientific">Vitis vinifera</name>
    <name type="common">Grape</name>
    <dbReference type="NCBI Taxonomy" id="29760"/>
    <lineage>
        <taxon>Eukaryota</taxon>
        <taxon>Viridiplantae</taxon>
        <taxon>Streptophyta</taxon>
        <taxon>Embryophyta</taxon>
        <taxon>Tracheophyta</taxon>
        <taxon>Spermatophyta</taxon>
        <taxon>Magnoliopsida</taxon>
        <taxon>eudicotyledons</taxon>
        <taxon>Gunneridae</taxon>
        <taxon>Pentapetalae</taxon>
        <taxon>rosids</taxon>
        <taxon>Vitales</taxon>
        <taxon>Vitaceae</taxon>
        <taxon>Viteae</taxon>
        <taxon>Vitis</taxon>
    </lineage>
</organism>
<feature type="compositionally biased region" description="Low complexity" evidence="1">
    <location>
        <begin position="144"/>
        <end position="156"/>
    </location>
</feature>
<name>A0A438KGJ1_VITVI</name>
<evidence type="ECO:0000256" key="1">
    <source>
        <dbReference type="SAM" id="MobiDB-lite"/>
    </source>
</evidence>
<proteinExistence type="predicted"/>
<protein>
    <submittedName>
        <fullName evidence="2">Protein chromatin remodeling 5</fullName>
    </submittedName>
</protein>
<feature type="compositionally biased region" description="Acidic residues" evidence="1">
    <location>
        <begin position="95"/>
        <end position="110"/>
    </location>
</feature>
<comment type="caution">
    <text evidence="2">The sequence shown here is derived from an EMBL/GenBank/DDBJ whole genome shotgun (WGS) entry which is preliminary data.</text>
</comment>
<dbReference type="AlphaFoldDB" id="A0A438KGJ1"/>
<dbReference type="Proteomes" id="UP000288805">
    <property type="component" value="Unassembled WGS sequence"/>
</dbReference>
<sequence length="192" mass="22075">MISSTLRELYFASELTFFFLFLGQQYQDKDWNGEDSDEDDNSNDDLDVSDEDDAYYMKKPKGRLRGNSGRGLKPTKEHKSFPAPGRRKRGRTSLEDEDSYEKDSENDSDEDFKSMTRRGAHLRKSKGGQSSTTANIIGRNSELRTSSRSVRKVSYVESEESEEIDEGKKKKSQKVHSAYLLHYSNVLIIFPF</sequence>
<evidence type="ECO:0000313" key="2">
    <source>
        <dbReference type="EMBL" id="RVX20310.1"/>
    </source>
</evidence>
<feature type="compositionally biased region" description="Basic residues" evidence="1">
    <location>
        <begin position="115"/>
        <end position="126"/>
    </location>
</feature>
<feature type="region of interest" description="Disordered" evidence="1">
    <location>
        <begin position="29"/>
        <end position="174"/>
    </location>
</feature>
<feature type="compositionally biased region" description="Acidic residues" evidence="1">
    <location>
        <begin position="33"/>
        <end position="54"/>
    </location>
</feature>
<accession>A0A438KGJ1</accession>
<dbReference type="EMBL" id="QGNW01000007">
    <property type="protein sequence ID" value="RVX20310.1"/>
    <property type="molecule type" value="Genomic_DNA"/>
</dbReference>
<reference evidence="2 3" key="1">
    <citation type="journal article" date="2018" name="PLoS Genet.">
        <title>Population sequencing reveals clonal diversity and ancestral inbreeding in the grapevine cultivar Chardonnay.</title>
        <authorList>
            <person name="Roach M.J."/>
            <person name="Johnson D.L."/>
            <person name="Bohlmann J."/>
            <person name="van Vuuren H.J."/>
            <person name="Jones S.J."/>
            <person name="Pretorius I.S."/>
            <person name="Schmidt S.A."/>
            <person name="Borneman A.R."/>
        </authorList>
    </citation>
    <scope>NUCLEOTIDE SEQUENCE [LARGE SCALE GENOMIC DNA]</scope>
    <source>
        <strain evidence="3">cv. Chardonnay</strain>
        <tissue evidence="2">Leaf</tissue>
    </source>
</reference>